<protein>
    <recommendedName>
        <fullName evidence="1">GED domain-containing protein</fullName>
    </recommendedName>
</protein>
<sequence length="130" mass="14291">MDPALAIMAGVRAHFQVAYKRFTDNVPLAIDQEFIKGVERGREEALYSGLKLSGPDRHKIARELVHEPGGIAAQREQLQKKLVRVSVICTDPNASVRASSRAADCHVEFWSNAYSEGLKSAGIELTSTLK</sequence>
<proteinExistence type="predicted"/>
<dbReference type="STRING" id="436010.A0A166WWR4"/>
<dbReference type="EMBL" id="KV417480">
    <property type="protein sequence ID" value="KZP34188.1"/>
    <property type="molecule type" value="Genomic_DNA"/>
</dbReference>
<dbReference type="Gene3D" id="1.20.120.1240">
    <property type="entry name" value="Dynamin, middle domain"/>
    <property type="match status" value="1"/>
</dbReference>
<evidence type="ECO:0000313" key="2">
    <source>
        <dbReference type="EMBL" id="KZP34188.1"/>
    </source>
</evidence>
<dbReference type="GO" id="GO:0005525">
    <property type="term" value="F:GTP binding"/>
    <property type="evidence" value="ECO:0007669"/>
    <property type="project" value="InterPro"/>
</dbReference>
<gene>
    <name evidence="2" type="ORF">FIBSPDRAFT_923743</name>
</gene>
<dbReference type="InterPro" id="IPR003130">
    <property type="entry name" value="GED"/>
</dbReference>
<evidence type="ECO:0000259" key="1">
    <source>
        <dbReference type="PROSITE" id="PS51388"/>
    </source>
</evidence>
<accession>A0A166WWR4</accession>
<feature type="domain" description="GED" evidence="1">
    <location>
        <begin position="4"/>
        <end position="100"/>
    </location>
</feature>
<dbReference type="AlphaFoldDB" id="A0A166WWR4"/>
<name>A0A166WWR4_9AGAM</name>
<organism evidence="2">
    <name type="scientific">Athelia psychrophila</name>
    <dbReference type="NCBI Taxonomy" id="1759441"/>
    <lineage>
        <taxon>Eukaryota</taxon>
        <taxon>Fungi</taxon>
        <taxon>Dikarya</taxon>
        <taxon>Basidiomycota</taxon>
        <taxon>Agaricomycotina</taxon>
        <taxon>Agaricomycetes</taxon>
        <taxon>Agaricomycetidae</taxon>
        <taxon>Atheliales</taxon>
        <taxon>Atheliaceae</taxon>
        <taxon>Athelia</taxon>
    </lineage>
</organism>
<reference evidence="2" key="1">
    <citation type="journal article" date="2016" name="Mol. Biol. Evol.">
        <title>Comparative Genomics of Early-Diverging Mushroom-Forming Fungi Provides Insights into the Origins of Lignocellulose Decay Capabilities.</title>
        <authorList>
            <person name="Nagy L.G."/>
            <person name="Riley R."/>
            <person name="Tritt A."/>
            <person name="Adam C."/>
            <person name="Daum C."/>
            <person name="Floudas D."/>
            <person name="Sun H."/>
            <person name="Yadav J.S."/>
            <person name="Pangilinan J."/>
            <person name="Larsson K.H."/>
            <person name="Matsuura K."/>
            <person name="Barry K."/>
            <person name="Labutti K."/>
            <person name="Kuo R."/>
            <person name="Ohm R.A."/>
            <person name="Bhattacharya S.S."/>
            <person name="Shirouzu T."/>
            <person name="Yoshinaga Y."/>
            <person name="Martin F.M."/>
            <person name="Grigoriev I.V."/>
            <person name="Hibbett D.S."/>
        </authorList>
    </citation>
    <scope>NUCLEOTIDE SEQUENCE [LARGE SCALE GENOMIC DNA]</scope>
    <source>
        <strain evidence="2">CBS 109695</strain>
    </source>
</reference>
<dbReference type="OrthoDB" id="5061070at2759"/>
<dbReference type="PROSITE" id="PS51388">
    <property type="entry name" value="GED"/>
    <property type="match status" value="1"/>
</dbReference>
<dbReference type="Pfam" id="PF02212">
    <property type="entry name" value="GED"/>
    <property type="match status" value="1"/>
</dbReference>
<dbReference type="InterPro" id="IPR020850">
    <property type="entry name" value="GED_dom"/>
</dbReference>
<dbReference type="GO" id="GO:0003924">
    <property type="term" value="F:GTPase activity"/>
    <property type="evidence" value="ECO:0007669"/>
    <property type="project" value="InterPro"/>
</dbReference>